<feature type="domain" description="Fe2OG dioxygenase" evidence="4">
    <location>
        <begin position="211"/>
        <end position="304"/>
    </location>
</feature>
<evidence type="ECO:0000256" key="2">
    <source>
        <dbReference type="RuleBase" id="RU003682"/>
    </source>
</evidence>
<keyword evidence="1" id="KW-0847">Vitamin C</keyword>
<dbReference type="SUPFAM" id="SSF51197">
    <property type="entry name" value="Clavaminate synthase-like"/>
    <property type="match status" value="1"/>
</dbReference>
<keyword evidence="2" id="KW-0560">Oxidoreductase</keyword>
<name>A0ABT2YRH8_9GAMM</name>
<keyword evidence="2" id="KW-0408">Iron</keyword>
<keyword evidence="6" id="KW-1185">Reference proteome</keyword>
<sequence>MKYTTNHQSTPTQNTLSQSTLTQSPVTQGTVAQSTTAQTPLLMAQNLVLPSREEMLQRAPSVQHFWDSNRNLLADAWQEWEAIPSNQLNIESDLLLDEKLRAAVTQAWREPAIESEVENLWQEVSTDVYQSQFFDPEQIVELRNYLDKVAASEIPMRPPYGIVLNRYGAMLDPRSEGYLAAPSFQKLYRKIVDEYMRPIARLLFPEIVGYDTQSFGFSIQYQAGKDTSLRLHTDASSVTLNININLPDEEFAGSEVDFYDPSTGKVNRLSFKPGTAMIHRGNVAHAAQPITSGTRSNLVLWLYGDRMQIPNGRNQNTSIDAAQRWTTPTSKQDTFAPF</sequence>
<evidence type="ECO:0000313" key="6">
    <source>
        <dbReference type="Proteomes" id="UP001209713"/>
    </source>
</evidence>
<proteinExistence type="inferred from homology"/>
<dbReference type="Gene3D" id="2.60.120.620">
    <property type="entry name" value="q2cbj1_9rhob like domain"/>
    <property type="match status" value="1"/>
</dbReference>
<dbReference type="PANTHER" id="PTHR24014:SF4">
    <property type="entry name" value="2-OXOGLUTARATE AND IRON-DEPENDENT OXYGENASE DOMAIN-CONTAINING PROTEIN 2"/>
    <property type="match status" value="1"/>
</dbReference>
<feature type="compositionally biased region" description="Low complexity" evidence="3">
    <location>
        <begin position="8"/>
        <end position="28"/>
    </location>
</feature>
<dbReference type="EMBL" id="JAOVZB010000002">
    <property type="protein sequence ID" value="MCV2402499.1"/>
    <property type="molecule type" value="Genomic_DNA"/>
</dbReference>
<accession>A0ABT2YRH8</accession>
<gene>
    <name evidence="5" type="ORF">OFY17_06290</name>
</gene>
<evidence type="ECO:0000256" key="3">
    <source>
        <dbReference type="SAM" id="MobiDB-lite"/>
    </source>
</evidence>
<dbReference type="PROSITE" id="PS51471">
    <property type="entry name" value="FE2OG_OXY"/>
    <property type="match status" value="1"/>
</dbReference>
<dbReference type="InterPro" id="IPR005123">
    <property type="entry name" value="Oxoglu/Fe-dep_dioxygenase_dom"/>
</dbReference>
<evidence type="ECO:0000256" key="1">
    <source>
        <dbReference type="ARBA" id="ARBA00022896"/>
    </source>
</evidence>
<dbReference type="PANTHER" id="PTHR24014">
    <property type="entry name" value="2-OXOGLUTARATE AND IRON-DEPENDENT OXYGENASE DOMAIN-CONTAINING PROTEIN 2"/>
    <property type="match status" value="1"/>
</dbReference>
<feature type="region of interest" description="Disordered" evidence="3">
    <location>
        <begin position="1"/>
        <end position="33"/>
    </location>
</feature>
<comment type="similarity">
    <text evidence="2">Belongs to the iron/ascorbate-dependent oxidoreductase family.</text>
</comment>
<dbReference type="RefSeq" id="WP_263529879.1">
    <property type="nucleotide sequence ID" value="NZ_JAOVZB010000002.1"/>
</dbReference>
<reference evidence="5 6" key="1">
    <citation type="submission" date="2022-10" db="EMBL/GenBank/DDBJ databases">
        <title>Marinomonas transparenta sp. nov. and Marinomonas sargassi sp. nov., isolated from marine alga (Sargassum natans (L.) Gaillon).</title>
        <authorList>
            <person name="Wang Y."/>
        </authorList>
    </citation>
    <scope>NUCLEOTIDE SEQUENCE [LARGE SCALE GENOMIC DNA]</scope>
    <source>
        <strain evidence="5 6">C2222</strain>
    </source>
</reference>
<comment type="caution">
    <text evidence="5">The sequence shown here is derived from an EMBL/GenBank/DDBJ whole genome shotgun (WGS) entry which is preliminary data.</text>
</comment>
<dbReference type="Proteomes" id="UP001209713">
    <property type="component" value="Unassembled WGS sequence"/>
</dbReference>
<protein>
    <submittedName>
        <fullName evidence="5">2OG-Fe(II) oxygenase</fullName>
    </submittedName>
</protein>
<organism evidence="5 6">
    <name type="scientific">Marinomonas sargassi</name>
    <dbReference type="NCBI Taxonomy" id="2984494"/>
    <lineage>
        <taxon>Bacteria</taxon>
        <taxon>Pseudomonadati</taxon>
        <taxon>Pseudomonadota</taxon>
        <taxon>Gammaproteobacteria</taxon>
        <taxon>Oceanospirillales</taxon>
        <taxon>Oceanospirillaceae</taxon>
        <taxon>Marinomonas</taxon>
    </lineage>
</organism>
<evidence type="ECO:0000313" key="5">
    <source>
        <dbReference type="EMBL" id="MCV2402499.1"/>
    </source>
</evidence>
<evidence type="ECO:0000259" key="4">
    <source>
        <dbReference type="PROSITE" id="PS51471"/>
    </source>
</evidence>
<keyword evidence="2" id="KW-0479">Metal-binding</keyword>